<dbReference type="PIRSF" id="PIRSF000410">
    <property type="entry name" value="CheR"/>
    <property type="match status" value="1"/>
</dbReference>
<feature type="binding site" evidence="6">
    <location>
        <position position="95"/>
    </location>
    <ligand>
        <name>S-adenosyl-L-methionine</name>
        <dbReference type="ChEBI" id="CHEBI:59789"/>
    </ligand>
</feature>
<dbReference type="Gene3D" id="1.10.155.10">
    <property type="entry name" value="Chemotaxis receptor methyltransferase CheR, N-terminal domain"/>
    <property type="match status" value="1"/>
</dbReference>
<evidence type="ECO:0000256" key="1">
    <source>
        <dbReference type="ARBA" id="ARBA00001541"/>
    </source>
</evidence>
<feature type="binding site" evidence="6">
    <location>
        <position position="161"/>
    </location>
    <ligand>
        <name>S-adenosyl-L-methionine</name>
        <dbReference type="ChEBI" id="CHEBI:59789"/>
    </ligand>
</feature>
<dbReference type="InterPro" id="IPR022642">
    <property type="entry name" value="CheR_C"/>
</dbReference>
<dbReference type="SMART" id="SM00138">
    <property type="entry name" value="MeTrc"/>
    <property type="match status" value="1"/>
</dbReference>
<keyword evidence="2 5" id="KW-0489">Methyltransferase</keyword>
<dbReference type="AlphaFoldDB" id="A0A9X1T2G1"/>
<keyword evidence="4 5" id="KW-0949">S-adenosyl-L-methionine</keyword>
<comment type="catalytic activity">
    <reaction evidence="1 5">
        <text>L-glutamyl-[protein] + S-adenosyl-L-methionine = [protein]-L-glutamate 5-O-methyl ester + S-adenosyl-L-homocysteine</text>
        <dbReference type="Rhea" id="RHEA:24452"/>
        <dbReference type="Rhea" id="RHEA-COMP:10208"/>
        <dbReference type="Rhea" id="RHEA-COMP:10311"/>
        <dbReference type="ChEBI" id="CHEBI:29973"/>
        <dbReference type="ChEBI" id="CHEBI:57856"/>
        <dbReference type="ChEBI" id="CHEBI:59789"/>
        <dbReference type="ChEBI" id="CHEBI:82795"/>
        <dbReference type="EC" id="2.1.1.80"/>
    </reaction>
</comment>
<dbReference type="Pfam" id="PF01739">
    <property type="entry name" value="CheR"/>
    <property type="match status" value="1"/>
</dbReference>
<evidence type="ECO:0000259" key="8">
    <source>
        <dbReference type="PROSITE" id="PS50123"/>
    </source>
</evidence>
<comment type="function">
    <text evidence="5">Methylation of the membrane-bound methyl-accepting chemotaxis proteins (MCP) to form gamma-glutamyl methyl ester residues in MCP.</text>
</comment>
<feature type="binding site" evidence="6">
    <location>
        <begin position="237"/>
        <end position="238"/>
    </location>
    <ligand>
        <name>S-adenosyl-L-methionine</name>
        <dbReference type="ChEBI" id="CHEBI:59789"/>
    </ligand>
</feature>
<protein>
    <recommendedName>
        <fullName evidence="5">Chemotaxis protein methyltransferase</fullName>
        <ecNumber evidence="5">2.1.1.80</ecNumber>
    </recommendedName>
</protein>
<feature type="binding site" evidence="6">
    <location>
        <position position="99"/>
    </location>
    <ligand>
        <name>S-adenosyl-L-methionine</name>
        <dbReference type="ChEBI" id="CHEBI:59789"/>
    </ligand>
</feature>
<dbReference type="Proteomes" id="UP001139089">
    <property type="component" value="Unassembled WGS sequence"/>
</dbReference>
<reference evidence="9" key="1">
    <citation type="submission" date="2021-12" db="EMBL/GenBank/DDBJ databases">
        <authorList>
            <person name="Li Y."/>
        </authorList>
    </citation>
    <scope>NUCLEOTIDE SEQUENCE</scope>
    <source>
        <strain evidence="9">DKSPLA3</strain>
    </source>
</reference>
<accession>A0A9X1T2G1</accession>
<dbReference type="InterPro" id="IPR000780">
    <property type="entry name" value="CheR_MeTrfase"/>
</dbReference>
<evidence type="ECO:0000256" key="6">
    <source>
        <dbReference type="PIRSR" id="PIRSR000410-1"/>
    </source>
</evidence>
<name>A0A9X1T2G1_9HYPH</name>
<dbReference type="SUPFAM" id="SSF47757">
    <property type="entry name" value="Chemotaxis receptor methyltransferase CheR, N-terminal domain"/>
    <property type="match status" value="1"/>
</dbReference>
<evidence type="ECO:0000256" key="2">
    <source>
        <dbReference type="ARBA" id="ARBA00022603"/>
    </source>
</evidence>
<dbReference type="PANTHER" id="PTHR24422">
    <property type="entry name" value="CHEMOTAXIS PROTEIN METHYLTRANSFERASE"/>
    <property type="match status" value="1"/>
</dbReference>
<dbReference type="SUPFAM" id="SSF53335">
    <property type="entry name" value="S-adenosyl-L-methionine-dependent methyltransferases"/>
    <property type="match status" value="1"/>
</dbReference>
<dbReference type="GO" id="GO:0008983">
    <property type="term" value="F:protein-glutamate O-methyltransferase activity"/>
    <property type="evidence" value="ECO:0007669"/>
    <property type="project" value="UniProtKB-EC"/>
</dbReference>
<dbReference type="Gene3D" id="3.40.50.150">
    <property type="entry name" value="Vaccinia Virus protein VP39"/>
    <property type="match status" value="1"/>
</dbReference>
<dbReference type="InterPro" id="IPR029063">
    <property type="entry name" value="SAM-dependent_MTases_sf"/>
</dbReference>
<evidence type="ECO:0000313" key="9">
    <source>
        <dbReference type="EMBL" id="MCD7111746.1"/>
    </source>
</evidence>
<dbReference type="EMBL" id="JAJOZR010000020">
    <property type="protein sequence ID" value="MCD7111746.1"/>
    <property type="molecule type" value="Genomic_DNA"/>
</dbReference>
<feature type="domain" description="CheR-type methyltransferase" evidence="8">
    <location>
        <begin position="22"/>
        <end position="291"/>
    </location>
</feature>
<dbReference type="InterPro" id="IPR050903">
    <property type="entry name" value="Bact_Chemotaxis_MeTrfase"/>
</dbReference>
<organism evidence="9 10">
    <name type="scientific">Rhizobium quercicola</name>
    <dbReference type="NCBI Taxonomy" id="2901226"/>
    <lineage>
        <taxon>Bacteria</taxon>
        <taxon>Pseudomonadati</taxon>
        <taxon>Pseudomonadota</taxon>
        <taxon>Alphaproteobacteria</taxon>
        <taxon>Hyphomicrobiales</taxon>
        <taxon>Rhizobiaceae</taxon>
        <taxon>Rhizobium/Agrobacterium group</taxon>
        <taxon>Rhizobium</taxon>
    </lineage>
</organism>
<dbReference type="GO" id="GO:0032259">
    <property type="term" value="P:methylation"/>
    <property type="evidence" value="ECO:0007669"/>
    <property type="project" value="UniProtKB-KW"/>
</dbReference>
<evidence type="ECO:0000256" key="5">
    <source>
        <dbReference type="PIRNR" id="PIRNR000410"/>
    </source>
</evidence>
<dbReference type="PRINTS" id="PR00996">
    <property type="entry name" value="CHERMTFRASE"/>
</dbReference>
<feature type="binding site" evidence="6">
    <location>
        <position position="93"/>
    </location>
    <ligand>
        <name>S-adenosyl-L-methionine</name>
        <dbReference type="ChEBI" id="CHEBI:59789"/>
    </ligand>
</feature>
<sequence>MEAASYQDAPRHGTPYTEGGRLSPRNFKRLGAYIYDYSGIKMPQSKATMLEGRLRRRLRATGIESLDAYCDFLFDGHGIEREAIHLIDAVTTNKTDFFREPNHFDILRQTILPGLKEKGVRRLRTWSAACSTGAEPYTMAMVLEDYRQTCGGPDYTILATDLSTQVLEVATKGIYTQEMIRPVPTELRRRFVMTARDPARGEVRIVPQLRARVGCMRLNFMDDVYRVGDPMHVIFCRNVLIYFDRKTQAHVLKRLVDCLLPGGHLLIGHSESITGMNLPVRQLANTVFVKE</sequence>
<dbReference type="Pfam" id="PF03705">
    <property type="entry name" value="CheR_N"/>
    <property type="match status" value="1"/>
</dbReference>
<evidence type="ECO:0000256" key="4">
    <source>
        <dbReference type="ARBA" id="ARBA00022691"/>
    </source>
</evidence>
<keyword evidence="3 5" id="KW-0808">Transferase</keyword>
<evidence type="ECO:0000313" key="10">
    <source>
        <dbReference type="Proteomes" id="UP001139089"/>
    </source>
</evidence>
<dbReference type="InterPro" id="IPR036804">
    <property type="entry name" value="CheR_N_sf"/>
</dbReference>
<dbReference type="PROSITE" id="PS50123">
    <property type="entry name" value="CHER"/>
    <property type="match status" value="1"/>
</dbReference>
<dbReference type="InterPro" id="IPR022641">
    <property type="entry name" value="CheR_N"/>
</dbReference>
<dbReference type="RefSeq" id="WP_231816795.1">
    <property type="nucleotide sequence ID" value="NZ_JAJOZR010000020.1"/>
</dbReference>
<keyword evidence="10" id="KW-1185">Reference proteome</keyword>
<dbReference type="EC" id="2.1.1.80" evidence="5"/>
<dbReference type="PANTHER" id="PTHR24422:SF26">
    <property type="entry name" value="CHEMOTAXIS PROTEIN METHYLTRANSFERASE"/>
    <property type="match status" value="1"/>
</dbReference>
<feature type="binding site" evidence="6">
    <location>
        <position position="135"/>
    </location>
    <ligand>
        <name>S-adenosyl-L-methionine</name>
        <dbReference type="ChEBI" id="CHEBI:59789"/>
    </ligand>
</feature>
<feature type="region of interest" description="Disordered" evidence="7">
    <location>
        <begin position="1"/>
        <end position="22"/>
    </location>
</feature>
<comment type="caution">
    <text evidence="9">The sequence shown here is derived from an EMBL/GenBank/DDBJ whole genome shotgun (WGS) entry which is preliminary data.</text>
</comment>
<proteinExistence type="predicted"/>
<evidence type="ECO:0000256" key="7">
    <source>
        <dbReference type="SAM" id="MobiDB-lite"/>
    </source>
</evidence>
<dbReference type="InterPro" id="IPR026024">
    <property type="entry name" value="Chemotaxis_MeTrfase_CheR"/>
</dbReference>
<gene>
    <name evidence="9" type="ORF">LRX75_22210</name>
</gene>
<evidence type="ECO:0000256" key="3">
    <source>
        <dbReference type="ARBA" id="ARBA00022679"/>
    </source>
</evidence>